<name>A0A2H0X8Z6_UNCKA</name>
<dbReference type="Proteomes" id="UP000231098">
    <property type="component" value="Unassembled WGS sequence"/>
</dbReference>
<accession>A0A2H0X8Z6</accession>
<evidence type="ECO:0000313" key="2">
    <source>
        <dbReference type="Proteomes" id="UP000231098"/>
    </source>
</evidence>
<reference evidence="2" key="1">
    <citation type="submission" date="2017-09" db="EMBL/GenBank/DDBJ databases">
        <title>Depth-based differentiation of microbial function through sediment-hosted aquifers and enrichment of novel symbionts in the deep terrestrial subsurface.</title>
        <authorList>
            <person name="Probst A.J."/>
            <person name="Ladd B."/>
            <person name="Jarett J.K."/>
            <person name="Geller-Mcgrath D.E."/>
            <person name="Sieber C.M.K."/>
            <person name="Emerson J.B."/>
            <person name="Anantharaman K."/>
            <person name="Thomas B.C."/>
            <person name="Malmstrom R."/>
            <person name="Stieglmeier M."/>
            <person name="Klingl A."/>
            <person name="Woyke T."/>
            <person name="Ryan C.M."/>
            <person name="Banfield J.F."/>
        </authorList>
    </citation>
    <scope>NUCLEOTIDE SEQUENCE [LARGE SCALE GENOMIC DNA]</scope>
</reference>
<dbReference type="EMBL" id="PEYV01000051">
    <property type="protein sequence ID" value="PIS21403.1"/>
    <property type="molecule type" value="Genomic_DNA"/>
</dbReference>
<dbReference type="InterPro" id="IPR038116">
    <property type="entry name" value="TrpR-like_sf"/>
</dbReference>
<dbReference type="AlphaFoldDB" id="A0A2H0X8Z6"/>
<dbReference type="GO" id="GO:0003700">
    <property type="term" value="F:DNA-binding transcription factor activity"/>
    <property type="evidence" value="ECO:0007669"/>
    <property type="project" value="InterPro"/>
</dbReference>
<protein>
    <submittedName>
        <fullName evidence="1">Uncharacterized protein</fullName>
    </submittedName>
</protein>
<dbReference type="InterPro" id="IPR000831">
    <property type="entry name" value="Trp_repress"/>
</dbReference>
<gene>
    <name evidence="1" type="ORF">COT51_03005</name>
</gene>
<evidence type="ECO:0000313" key="1">
    <source>
        <dbReference type="EMBL" id="PIS21403.1"/>
    </source>
</evidence>
<sequence length="136" mass="16114">MPRRYQFLDNENIWAAVNKARDAFLAAKDGEEVDRIMNFILTEDEKLRIGRRILIAEMLLGDFSYEDVIKNLRAGKSTINFVVKRLVIDPESFRLIQKRGEKVEKEFKEKAYMKQGTRLLHKKTVYTGYKRKDVKR</sequence>
<dbReference type="GO" id="GO:0043565">
    <property type="term" value="F:sequence-specific DNA binding"/>
    <property type="evidence" value="ECO:0007669"/>
    <property type="project" value="InterPro"/>
</dbReference>
<dbReference type="Gene3D" id="1.10.1270.10">
    <property type="entry name" value="TrpR-like"/>
    <property type="match status" value="1"/>
</dbReference>
<dbReference type="SUPFAM" id="SSF48295">
    <property type="entry name" value="TrpR-like"/>
    <property type="match status" value="1"/>
</dbReference>
<dbReference type="Pfam" id="PF01371">
    <property type="entry name" value="Trp_repressor"/>
    <property type="match status" value="1"/>
</dbReference>
<proteinExistence type="predicted"/>
<organism evidence="1 2">
    <name type="scientific">candidate division WWE3 bacterium CG08_land_8_20_14_0_20_41_15</name>
    <dbReference type="NCBI Taxonomy" id="1975086"/>
    <lineage>
        <taxon>Bacteria</taxon>
        <taxon>Katanobacteria</taxon>
    </lineage>
</organism>
<comment type="caution">
    <text evidence="1">The sequence shown here is derived from an EMBL/GenBank/DDBJ whole genome shotgun (WGS) entry which is preliminary data.</text>
</comment>
<dbReference type="InterPro" id="IPR010921">
    <property type="entry name" value="Trp_repressor/repl_initiator"/>
</dbReference>